<reference evidence="3 4" key="1">
    <citation type="submission" date="2018-11" db="EMBL/GenBank/DDBJ databases">
        <title>Novel bacteria species description.</title>
        <authorList>
            <person name="Han J.-H."/>
        </authorList>
    </citation>
    <scope>NUCLEOTIDE SEQUENCE [LARGE SCALE GENOMIC DNA]</scope>
    <source>
        <strain evidence="3 4">KCTC23259</strain>
    </source>
</reference>
<feature type="non-terminal residue" evidence="3">
    <location>
        <position position="168"/>
    </location>
</feature>
<dbReference type="Gene3D" id="3.30.420.40">
    <property type="match status" value="1"/>
</dbReference>
<accession>A0AAE3H7M2</accession>
<dbReference type="Proteomes" id="UP001204144">
    <property type="component" value="Unassembled WGS sequence"/>
</dbReference>
<evidence type="ECO:0000256" key="2">
    <source>
        <dbReference type="ARBA" id="ARBA00022840"/>
    </source>
</evidence>
<dbReference type="PANTHER" id="PTHR19375">
    <property type="entry name" value="HEAT SHOCK PROTEIN 70KDA"/>
    <property type="match status" value="1"/>
</dbReference>
<sequence>MQKYIYGIDFGTSNSALAILDTDTREAVKLFTVPSLLFFQEPKERGQFTKVAVGQDAIDQYVQNRMNGRFMKSIKKVLPNKSFVDTRIGNRMYKAEDLVALILVHLKKLADDFLSEDIKTAVIGRPVVFDEAADKDTLAQIRLEKAAKIAGFEKIHFQLEPVGAAYTY</sequence>
<gene>
    <name evidence="3" type="ORF">EGI31_21310</name>
</gene>
<name>A0AAE3H7M2_9BACT</name>
<keyword evidence="2" id="KW-0067">ATP-binding</keyword>
<organism evidence="3 4">
    <name type="scientific">Lacihabitans soyangensis</name>
    <dbReference type="NCBI Taxonomy" id="869394"/>
    <lineage>
        <taxon>Bacteria</taxon>
        <taxon>Pseudomonadati</taxon>
        <taxon>Bacteroidota</taxon>
        <taxon>Cytophagia</taxon>
        <taxon>Cytophagales</taxon>
        <taxon>Leadbetterellaceae</taxon>
        <taxon>Lacihabitans</taxon>
    </lineage>
</organism>
<evidence type="ECO:0000313" key="3">
    <source>
        <dbReference type="EMBL" id="MCP9765481.1"/>
    </source>
</evidence>
<dbReference type="SUPFAM" id="SSF53067">
    <property type="entry name" value="Actin-like ATPase domain"/>
    <property type="match status" value="1"/>
</dbReference>
<dbReference type="Pfam" id="PF00012">
    <property type="entry name" value="HSP70"/>
    <property type="match status" value="1"/>
</dbReference>
<dbReference type="GO" id="GO:0140662">
    <property type="term" value="F:ATP-dependent protein folding chaperone"/>
    <property type="evidence" value="ECO:0007669"/>
    <property type="project" value="InterPro"/>
</dbReference>
<dbReference type="AlphaFoldDB" id="A0AAE3H7M2"/>
<dbReference type="EMBL" id="RJUF01000183">
    <property type="protein sequence ID" value="MCP9765481.1"/>
    <property type="molecule type" value="Genomic_DNA"/>
</dbReference>
<dbReference type="InterPro" id="IPR043129">
    <property type="entry name" value="ATPase_NBD"/>
</dbReference>
<dbReference type="InterPro" id="IPR013126">
    <property type="entry name" value="Hsp_70_fam"/>
</dbReference>
<dbReference type="GO" id="GO:0005524">
    <property type="term" value="F:ATP binding"/>
    <property type="evidence" value="ECO:0007669"/>
    <property type="project" value="UniProtKB-KW"/>
</dbReference>
<protein>
    <submittedName>
        <fullName evidence="3">Hsp70 family protein</fullName>
    </submittedName>
</protein>
<keyword evidence="1" id="KW-0547">Nucleotide-binding</keyword>
<keyword evidence="4" id="KW-1185">Reference proteome</keyword>
<evidence type="ECO:0000256" key="1">
    <source>
        <dbReference type="ARBA" id="ARBA00022741"/>
    </source>
</evidence>
<dbReference type="RefSeq" id="WP_255039177.1">
    <property type="nucleotide sequence ID" value="NZ_RJUF01000183.1"/>
</dbReference>
<comment type="caution">
    <text evidence="3">The sequence shown here is derived from an EMBL/GenBank/DDBJ whole genome shotgun (WGS) entry which is preliminary data.</text>
</comment>
<evidence type="ECO:0000313" key="4">
    <source>
        <dbReference type="Proteomes" id="UP001204144"/>
    </source>
</evidence>
<proteinExistence type="predicted"/>